<evidence type="ECO:0000313" key="2">
    <source>
        <dbReference type="EMBL" id="THU36015.1"/>
    </source>
</evidence>
<dbReference type="PANTHER" id="PTHR34406:SF1">
    <property type="entry name" value="PROTEIN YCEI"/>
    <property type="match status" value="1"/>
</dbReference>
<sequence length="178" mass="19343">MSQVKWTLDPMHSEITFKVKHLMISTVTGQFRNFNVVAETAGNDFSKPGKIDVTIDVASIDTNNEQRDGHLKSDDFFSAANHNQITFKGIKFEANGEEGKLHGELTIKGTTKPVVLNVENGGVVVDPYGQTKAGFTVSGKLSRKEFGLTWSAVTEAGNVVVGDDIKFTAEIQLVKQAA</sequence>
<dbReference type="EMBL" id="STFF01000006">
    <property type="protein sequence ID" value="THU36015.1"/>
    <property type="molecule type" value="Genomic_DNA"/>
</dbReference>
<accession>A0A4S8HLH4</accession>
<feature type="domain" description="Lipid/polyisoprenoid-binding YceI-like" evidence="1">
    <location>
        <begin position="5"/>
        <end position="174"/>
    </location>
</feature>
<organism evidence="2 3">
    <name type="scientific">Niastella caeni</name>
    <dbReference type="NCBI Taxonomy" id="2569763"/>
    <lineage>
        <taxon>Bacteria</taxon>
        <taxon>Pseudomonadati</taxon>
        <taxon>Bacteroidota</taxon>
        <taxon>Chitinophagia</taxon>
        <taxon>Chitinophagales</taxon>
        <taxon>Chitinophagaceae</taxon>
        <taxon>Niastella</taxon>
    </lineage>
</organism>
<keyword evidence="3" id="KW-1185">Reference proteome</keyword>
<gene>
    <name evidence="2" type="ORF">FAM09_21750</name>
</gene>
<protein>
    <submittedName>
        <fullName evidence="2">YceI family protein</fullName>
    </submittedName>
</protein>
<dbReference type="SUPFAM" id="SSF101874">
    <property type="entry name" value="YceI-like"/>
    <property type="match status" value="1"/>
</dbReference>
<dbReference type="Pfam" id="PF04264">
    <property type="entry name" value="YceI"/>
    <property type="match status" value="1"/>
</dbReference>
<dbReference type="PANTHER" id="PTHR34406">
    <property type="entry name" value="PROTEIN YCEI"/>
    <property type="match status" value="1"/>
</dbReference>
<evidence type="ECO:0000313" key="3">
    <source>
        <dbReference type="Proteomes" id="UP000306918"/>
    </source>
</evidence>
<dbReference type="InterPro" id="IPR007372">
    <property type="entry name" value="Lipid/polyisoprenoid-bd_YceI"/>
</dbReference>
<name>A0A4S8HLH4_9BACT</name>
<dbReference type="AlphaFoldDB" id="A0A4S8HLH4"/>
<dbReference type="RefSeq" id="WP_136579255.1">
    <property type="nucleotide sequence ID" value="NZ_STFF01000006.1"/>
</dbReference>
<dbReference type="SMART" id="SM00867">
    <property type="entry name" value="YceI"/>
    <property type="match status" value="1"/>
</dbReference>
<dbReference type="OrthoDB" id="9811006at2"/>
<proteinExistence type="predicted"/>
<evidence type="ECO:0000259" key="1">
    <source>
        <dbReference type="SMART" id="SM00867"/>
    </source>
</evidence>
<dbReference type="Proteomes" id="UP000306918">
    <property type="component" value="Unassembled WGS sequence"/>
</dbReference>
<reference evidence="2 3" key="1">
    <citation type="submission" date="2019-04" db="EMBL/GenBank/DDBJ databases">
        <title>Niastella caeni sp. nov., isolated from activated sludge.</title>
        <authorList>
            <person name="Sheng M."/>
        </authorList>
    </citation>
    <scope>NUCLEOTIDE SEQUENCE [LARGE SCALE GENOMIC DNA]</scope>
    <source>
        <strain evidence="2 3">HX-2-15</strain>
    </source>
</reference>
<dbReference type="Gene3D" id="2.40.128.110">
    <property type="entry name" value="Lipid/polyisoprenoid-binding, YceI-like"/>
    <property type="match status" value="1"/>
</dbReference>
<dbReference type="InterPro" id="IPR036761">
    <property type="entry name" value="TTHA0802/YceI-like_sf"/>
</dbReference>
<comment type="caution">
    <text evidence="2">The sequence shown here is derived from an EMBL/GenBank/DDBJ whole genome shotgun (WGS) entry which is preliminary data.</text>
</comment>